<dbReference type="GO" id="GO:0032259">
    <property type="term" value="P:methylation"/>
    <property type="evidence" value="ECO:0007669"/>
    <property type="project" value="UniProtKB-KW"/>
</dbReference>
<sequence length="118" mass="13236">MEMDAQTLQFPDSSFDAVLLNLILSVVPDGKKCMQEAWRVLRPGGRIAIFDKFLPDHSRLTFSRGLLGGLIRQLGTDPNRRFGEMAKIIPEAIIVIDESAMLHGQYRVILLEKPNISS</sequence>
<feature type="domain" description="Methyltransferase type 11" evidence="1">
    <location>
        <begin position="2"/>
        <end position="49"/>
    </location>
</feature>
<dbReference type="AlphaFoldDB" id="A0A644YPF5"/>
<name>A0A644YPF5_9ZZZZ</name>
<evidence type="ECO:0000259" key="1">
    <source>
        <dbReference type="Pfam" id="PF08241"/>
    </source>
</evidence>
<dbReference type="Pfam" id="PF08241">
    <property type="entry name" value="Methyltransf_11"/>
    <property type="match status" value="1"/>
</dbReference>
<dbReference type="Gene3D" id="3.40.50.150">
    <property type="entry name" value="Vaccinia Virus protein VP39"/>
    <property type="match status" value="1"/>
</dbReference>
<protein>
    <submittedName>
        <fullName evidence="2">2-phytyl-1,4-naphtoquinone methyltransferase</fullName>
    </submittedName>
</protein>
<gene>
    <name evidence="2" type="primary">menG_16</name>
    <name evidence="2" type="ORF">SDC9_76888</name>
</gene>
<dbReference type="GO" id="GO:0008757">
    <property type="term" value="F:S-adenosylmethionine-dependent methyltransferase activity"/>
    <property type="evidence" value="ECO:0007669"/>
    <property type="project" value="InterPro"/>
</dbReference>
<reference evidence="2" key="1">
    <citation type="submission" date="2019-08" db="EMBL/GenBank/DDBJ databases">
        <authorList>
            <person name="Kucharzyk K."/>
            <person name="Murdoch R.W."/>
            <person name="Higgins S."/>
            <person name="Loffler F."/>
        </authorList>
    </citation>
    <scope>NUCLEOTIDE SEQUENCE</scope>
</reference>
<organism evidence="2">
    <name type="scientific">bioreactor metagenome</name>
    <dbReference type="NCBI Taxonomy" id="1076179"/>
    <lineage>
        <taxon>unclassified sequences</taxon>
        <taxon>metagenomes</taxon>
        <taxon>ecological metagenomes</taxon>
    </lineage>
</organism>
<comment type="caution">
    <text evidence="2">The sequence shown here is derived from an EMBL/GenBank/DDBJ whole genome shotgun (WGS) entry which is preliminary data.</text>
</comment>
<keyword evidence="2" id="KW-0808">Transferase</keyword>
<dbReference type="EMBL" id="VSSQ01005759">
    <property type="protein sequence ID" value="MPM30340.1"/>
    <property type="molecule type" value="Genomic_DNA"/>
</dbReference>
<dbReference type="SUPFAM" id="SSF53335">
    <property type="entry name" value="S-adenosyl-L-methionine-dependent methyltransferases"/>
    <property type="match status" value="1"/>
</dbReference>
<dbReference type="CDD" id="cd02440">
    <property type="entry name" value="AdoMet_MTases"/>
    <property type="match status" value="1"/>
</dbReference>
<keyword evidence="2" id="KW-0489">Methyltransferase</keyword>
<evidence type="ECO:0000313" key="2">
    <source>
        <dbReference type="EMBL" id="MPM30340.1"/>
    </source>
</evidence>
<accession>A0A644YPF5</accession>
<proteinExistence type="predicted"/>
<dbReference type="InterPro" id="IPR029063">
    <property type="entry name" value="SAM-dependent_MTases_sf"/>
</dbReference>
<dbReference type="InterPro" id="IPR013216">
    <property type="entry name" value="Methyltransf_11"/>
</dbReference>